<evidence type="ECO:0000313" key="3">
    <source>
        <dbReference type="Proteomes" id="UP000053271"/>
    </source>
</evidence>
<dbReference type="EMBL" id="LMWS01000008">
    <property type="protein sequence ID" value="KUN40465.1"/>
    <property type="molecule type" value="Genomic_DNA"/>
</dbReference>
<sequence>MGTMIMRGVLAAAAVTVACAMSAAPALADNGSDSGSVNAASNWNFTADAVCRQEVAVVPALGDYVSDDVNNCSNGNVIDHTAQHLAGGTVDALSSH</sequence>
<reference evidence="2 3" key="1">
    <citation type="submission" date="2015-10" db="EMBL/GenBank/DDBJ databases">
        <title>Draft genome sequence of Streptomyces longwoodensis DSM 41677, type strain for the species Streptomyces longwoodensis.</title>
        <authorList>
            <person name="Ruckert C."/>
            <person name="Winkler A."/>
            <person name="Kalinowski J."/>
            <person name="Kampfer P."/>
            <person name="Glaeser S."/>
        </authorList>
    </citation>
    <scope>NUCLEOTIDE SEQUENCE [LARGE SCALE GENOMIC DNA]</scope>
    <source>
        <strain evidence="2 3">DSM 41677</strain>
    </source>
</reference>
<dbReference type="AlphaFoldDB" id="A0A101R2F6"/>
<name>A0A101R2F6_9ACTN</name>
<keyword evidence="1" id="KW-0732">Signal</keyword>
<evidence type="ECO:0000256" key="1">
    <source>
        <dbReference type="SAM" id="SignalP"/>
    </source>
</evidence>
<evidence type="ECO:0008006" key="4">
    <source>
        <dbReference type="Google" id="ProtNLM"/>
    </source>
</evidence>
<evidence type="ECO:0000313" key="2">
    <source>
        <dbReference type="EMBL" id="KUN40465.1"/>
    </source>
</evidence>
<gene>
    <name evidence="2" type="ORF">AQJ30_07415</name>
</gene>
<accession>A0A101R2F6</accession>
<feature type="chain" id="PRO_5007104481" description="Chaplin domain-containing protein" evidence="1">
    <location>
        <begin position="29"/>
        <end position="96"/>
    </location>
</feature>
<organism evidence="2 3">
    <name type="scientific">Streptomyces longwoodensis</name>
    <dbReference type="NCBI Taxonomy" id="68231"/>
    <lineage>
        <taxon>Bacteria</taxon>
        <taxon>Bacillati</taxon>
        <taxon>Actinomycetota</taxon>
        <taxon>Actinomycetes</taxon>
        <taxon>Kitasatosporales</taxon>
        <taxon>Streptomycetaceae</taxon>
        <taxon>Streptomyces</taxon>
    </lineage>
</organism>
<dbReference type="PROSITE" id="PS51257">
    <property type="entry name" value="PROKAR_LIPOPROTEIN"/>
    <property type="match status" value="1"/>
</dbReference>
<protein>
    <recommendedName>
        <fullName evidence="4">Chaplin domain-containing protein</fullName>
    </recommendedName>
</protein>
<dbReference type="Proteomes" id="UP000053271">
    <property type="component" value="Unassembled WGS sequence"/>
</dbReference>
<keyword evidence="3" id="KW-1185">Reference proteome</keyword>
<proteinExistence type="predicted"/>
<comment type="caution">
    <text evidence="2">The sequence shown here is derived from an EMBL/GenBank/DDBJ whole genome shotgun (WGS) entry which is preliminary data.</text>
</comment>
<feature type="signal peptide" evidence="1">
    <location>
        <begin position="1"/>
        <end position="28"/>
    </location>
</feature>